<evidence type="ECO:0000256" key="4">
    <source>
        <dbReference type="SAM" id="MobiDB-lite"/>
    </source>
</evidence>
<feature type="domain" description="Carboxylesterase type B" evidence="5">
    <location>
        <begin position="9"/>
        <end position="461"/>
    </location>
</feature>
<evidence type="ECO:0000256" key="2">
    <source>
        <dbReference type="ARBA" id="ARBA00022801"/>
    </source>
</evidence>
<accession>A0ABZ1N1Z1</accession>
<feature type="compositionally biased region" description="Basic and acidic residues" evidence="4">
    <location>
        <begin position="486"/>
        <end position="499"/>
    </location>
</feature>
<gene>
    <name evidence="6" type="ORF">OG308_21855</name>
</gene>
<proteinExistence type="inferred from homology"/>
<dbReference type="PROSITE" id="PS00122">
    <property type="entry name" value="CARBOXYLESTERASE_B_1"/>
    <property type="match status" value="1"/>
</dbReference>
<dbReference type="InterPro" id="IPR029058">
    <property type="entry name" value="AB_hydrolase_fold"/>
</dbReference>
<sequence>MKPAVTGRPVVEVTGGKVRGRTVDGVSAFLGVPFAAAPVGRARFRAPAPVVGWTGIREADAFGPTCLQGAYAPAIEQILGTYLVAGTECLNLNIWTPDPGGGGLPVMVWIHGGAFVHGSNAVPAYDGTAFARDGVVLVAINYRLGAAGFAVLDGAPANRGLLDQLFALAWVRENVRAFGGDPDNVTVFGESAGAMSIASLLSSSAATGLFARAIMQSGNGGVAATVDDARVLSGELAEALGVPATAEAFAAVPPSALLAAQESVRAALARDPDPARWGESVLVAGAGMSFFPVVDGDVLPAVPVEAIAAGSARGIALLAGCTTEEFRLFTVPTGLGDAITVDALPFALARFGIGASSIRPYAANRPEATAGDLFAAMVTDAVFRGPTRELVESQTGVDTPAFLYEFGWRRADLGAIHGLEVPFVFDTLAAATSLTGPNPPQRIADEMHSAWIGFATHGDPGWPRYVEDKLVMTFGEPSSELVGNPRAEENATRHPGRQD</sequence>
<dbReference type="EMBL" id="CP109527">
    <property type="protein sequence ID" value="WTY33972.1"/>
    <property type="molecule type" value="Genomic_DNA"/>
</dbReference>
<evidence type="ECO:0000313" key="6">
    <source>
        <dbReference type="EMBL" id="WTY33972.1"/>
    </source>
</evidence>
<dbReference type="Proteomes" id="UP001621418">
    <property type="component" value="Chromosome"/>
</dbReference>
<dbReference type="Gene3D" id="3.40.50.1820">
    <property type="entry name" value="alpha/beta hydrolase"/>
    <property type="match status" value="1"/>
</dbReference>
<dbReference type="Pfam" id="PF00135">
    <property type="entry name" value="COesterase"/>
    <property type="match status" value="1"/>
</dbReference>
<reference evidence="6 7" key="1">
    <citation type="submission" date="2022-10" db="EMBL/GenBank/DDBJ databases">
        <title>The complete genomes of actinobacterial strains from the NBC collection.</title>
        <authorList>
            <person name="Joergensen T.S."/>
            <person name="Alvarez Arevalo M."/>
            <person name="Sterndorff E.B."/>
            <person name="Faurdal D."/>
            <person name="Vuksanovic O."/>
            <person name="Mourched A.-S."/>
            <person name="Charusanti P."/>
            <person name="Shaw S."/>
            <person name="Blin K."/>
            <person name="Weber T."/>
        </authorList>
    </citation>
    <scope>NUCLEOTIDE SEQUENCE [LARGE SCALE GENOMIC DNA]</scope>
    <source>
        <strain evidence="6 7">NBC_01413</strain>
    </source>
</reference>
<protein>
    <recommendedName>
        <fullName evidence="3">Carboxylic ester hydrolase</fullName>
        <ecNumber evidence="3">3.1.1.-</ecNumber>
    </recommendedName>
</protein>
<dbReference type="RefSeq" id="WP_405146258.1">
    <property type="nucleotide sequence ID" value="NZ_CP109527.1"/>
</dbReference>
<dbReference type="SUPFAM" id="SSF53474">
    <property type="entry name" value="alpha/beta-Hydrolases"/>
    <property type="match status" value="1"/>
</dbReference>
<dbReference type="InterPro" id="IPR002018">
    <property type="entry name" value="CarbesteraseB"/>
</dbReference>
<dbReference type="EC" id="3.1.1.-" evidence="3"/>
<feature type="region of interest" description="Disordered" evidence="4">
    <location>
        <begin position="477"/>
        <end position="499"/>
    </location>
</feature>
<evidence type="ECO:0000256" key="3">
    <source>
        <dbReference type="RuleBase" id="RU361235"/>
    </source>
</evidence>
<organism evidence="6 7">
    <name type="scientific">Nocardia salmonicida</name>
    <dbReference type="NCBI Taxonomy" id="53431"/>
    <lineage>
        <taxon>Bacteria</taxon>
        <taxon>Bacillati</taxon>
        <taxon>Actinomycetota</taxon>
        <taxon>Actinomycetes</taxon>
        <taxon>Mycobacteriales</taxon>
        <taxon>Nocardiaceae</taxon>
        <taxon>Nocardia</taxon>
    </lineage>
</organism>
<keyword evidence="7" id="KW-1185">Reference proteome</keyword>
<evidence type="ECO:0000313" key="7">
    <source>
        <dbReference type="Proteomes" id="UP001621418"/>
    </source>
</evidence>
<dbReference type="PANTHER" id="PTHR11559">
    <property type="entry name" value="CARBOXYLESTERASE"/>
    <property type="match status" value="1"/>
</dbReference>
<name>A0ABZ1N1Z1_9NOCA</name>
<keyword evidence="2 3" id="KW-0378">Hydrolase</keyword>
<dbReference type="InterPro" id="IPR019826">
    <property type="entry name" value="Carboxylesterase_B_AS"/>
</dbReference>
<comment type="similarity">
    <text evidence="1 3">Belongs to the type-B carboxylesterase/lipase family.</text>
</comment>
<evidence type="ECO:0000259" key="5">
    <source>
        <dbReference type="Pfam" id="PF00135"/>
    </source>
</evidence>
<dbReference type="InterPro" id="IPR050309">
    <property type="entry name" value="Type-B_Carboxylest/Lipase"/>
</dbReference>
<evidence type="ECO:0000256" key="1">
    <source>
        <dbReference type="ARBA" id="ARBA00005964"/>
    </source>
</evidence>